<proteinExistence type="inferred from homology"/>
<accession>A0A379WJJ7</accession>
<dbReference type="GO" id="GO:0017004">
    <property type="term" value="P:cytochrome complex assembly"/>
    <property type="evidence" value="ECO:0007669"/>
    <property type="project" value="InterPro"/>
</dbReference>
<evidence type="ECO:0000256" key="5">
    <source>
        <dbReference type="ARBA" id="ARBA00023136"/>
    </source>
</evidence>
<evidence type="ECO:0000256" key="6">
    <source>
        <dbReference type="SAM" id="Phobius"/>
    </source>
</evidence>
<keyword evidence="4 6" id="KW-1133">Transmembrane helix</keyword>
<dbReference type="InterPro" id="IPR003544">
    <property type="entry name" value="Cyt_c_biogenesis_CcmB"/>
</dbReference>
<organism evidence="7 8">
    <name type="scientific">Salmonella enterica I</name>
    <dbReference type="NCBI Taxonomy" id="59201"/>
    <lineage>
        <taxon>Bacteria</taxon>
        <taxon>Pseudomonadati</taxon>
        <taxon>Pseudomonadota</taxon>
        <taxon>Gammaproteobacteria</taxon>
        <taxon>Enterobacterales</taxon>
        <taxon>Enterobacteriaceae</taxon>
        <taxon>Salmonella</taxon>
    </lineage>
</organism>
<dbReference type="AlphaFoldDB" id="A0A379WJJ7"/>
<evidence type="ECO:0000256" key="3">
    <source>
        <dbReference type="ARBA" id="ARBA00022692"/>
    </source>
</evidence>
<gene>
    <name evidence="7" type="primary">ccmB_2</name>
    <name evidence="7" type="ORF">NCTC8261_00044</name>
</gene>
<feature type="transmembrane region" description="Helical" evidence="6">
    <location>
        <begin position="28"/>
        <end position="46"/>
    </location>
</feature>
<dbReference type="GO" id="GO:0016020">
    <property type="term" value="C:membrane"/>
    <property type="evidence" value="ECO:0007669"/>
    <property type="project" value="UniProtKB-SubCell"/>
</dbReference>
<comment type="subcellular location">
    <subcellularLocation>
        <location evidence="1">Membrane</location>
        <topology evidence="1">Multi-pass membrane protein</topology>
    </subcellularLocation>
</comment>
<dbReference type="Pfam" id="PF03379">
    <property type="entry name" value="CcmB"/>
    <property type="match status" value="1"/>
</dbReference>
<name>A0A379WJJ7_SALET</name>
<evidence type="ECO:0000256" key="1">
    <source>
        <dbReference type="ARBA" id="ARBA00004141"/>
    </source>
</evidence>
<dbReference type="GO" id="GO:0015232">
    <property type="term" value="F:heme transmembrane transporter activity"/>
    <property type="evidence" value="ECO:0007669"/>
    <property type="project" value="InterPro"/>
</dbReference>
<evidence type="ECO:0000313" key="7">
    <source>
        <dbReference type="EMBL" id="SUH33878.1"/>
    </source>
</evidence>
<evidence type="ECO:0000256" key="4">
    <source>
        <dbReference type="ARBA" id="ARBA00022989"/>
    </source>
</evidence>
<evidence type="ECO:0000256" key="2">
    <source>
        <dbReference type="ARBA" id="ARBA00010544"/>
    </source>
</evidence>
<evidence type="ECO:0000313" key="8">
    <source>
        <dbReference type="Proteomes" id="UP000254712"/>
    </source>
</evidence>
<comment type="similarity">
    <text evidence="2">Belongs to the CcmB/CycW/HelB family.</text>
</comment>
<sequence length="47" mass="4997">MTGLPLIMLSPLVALLLGMDVYGWKIMALTLLLGTPALGFLAARALR</sequence>
<keyword evidence="3 6" id="KW-0812">Transmembrane</keyword>
<keyword evidence="5 6" id="KW-0472">Membrane</keyword>
<dbReference type="EMBL" id="UGXT01000002">
    <property type="protein sequence ID" value="SUH33878.1"/>
    <property type="molecule type" value="Genomic_DNA"/>
</dbReference>
<dbReference type="Proteomes" id="UP000254712">
    <property type="component" value="Unassembled WGS sequence"/>
</dbReference>
<reference evidence="7 8" key="1">
    <citation type="submission" date="2018-06" db="EMBL/GenBank/DDBJ databases">
        <authorList>
            <consortium name="Pathogen Informatics"/>
            <person name="Doyle S."/>
        </authorList>
    </citation>
    <scope>NUCLEOTIDE SEQUENCE [LARGE SCALE GENOMIC DNA]</scope>
    <source>
        <strain evidence="7 8">NCTC8261</strain>
    </source>
</reference>
<protein>
    <submittedName>
        <fullName evidence="7">Heme ABC transporter permease</fullName>
    </submittedName>
</protein>